<organism evidence="1 2">
    <name type="scientific">Cynara cardunculus var. scolymus</name>
    <name type="common">Globe artichoke</name>
    <name type="synonym">Cynara scolymus</name>
    <dbReference type="NCBI Taxonomy" id="59895"/>
    <lineage>
        <taxon>Eukaryota</taxon>
        <taxon>Viridiplantae</taxon>
        <taxon>Streptophyta</taxon>
        <taxon>Embryophyta</taxon>
        <taxon>Tracheophyta</taxon>
        <taxon>Spermatophyta</taxon>
        <taxon>Magnoliopsida</taxon>
        <taxon>eudicotyledons</taxon>
        <taxon>Gunneridae</taxon>
        <taxon>Pentapetalae</taxon>
        <taxon>asterids</taxon>
        <taxon>campanulids</taxon>
        <taxon>Asterales</taxon>
        <taxon>Asteraceae</taxon>
        <taxon>Carduoideae</taxon>
        <taxon>Cardueae</taxon>
        <taxon>Carduinae</taxon>
        <taxon>Cynara</taxon>
    </lineage>
</organism>
<accession>A0A118K6Z2</accession>
<dbReference type="EMBL" id="LEKV01000127">
    <property type="protein sequence ID" value="KVI11430.1"/>
    <property type="molecule type" value="Genomic_DNA"/>
</dbReference>
<dbReference type="AlphaFoldDB" id="A0A118K6Z2"/>
<sequence length="169" mass="18741">VVARRRLVARRSSPSPPRRSSLVAVAVSASSLVAVAVSASSSRSSLGSSNLSIFVTINQTKKRRFSLFISLNFYRQPWKGVVKKRSVTDEEGGDEVMETWFVAAKIYCLRMHAVSVILFTSSSSIMASSHHLQSKGISDSEWHIKLTYEHRWNVDLGGIVTSFLAFYQG</sequence>
<reference evidence="1 2" key="1">
    <citation type="journal article" date="2016" name="Sci. Rep.">
        <title>The genome sequence of the outbreeding globe artichoke constructed de novo incorporating a phase-aware low-pass sequencing strategy of F1 progeny.</title>
        <authorList>
            <person name="Scaglione D."/>
            <person name="Reyes-Chin-Wo S."/>
            <person name="Acquadro A."/>
            <person name="Froenicke L."/>
            <person name="Portis E."/>
            <person name="Beitel C."/>
            <person name="Tirone M."/>
            <person name="Mauro R."/>
            <person name="Lo Monaco A."/>
            <person name="Mauromicale G."/>
            <person name="Faccioli P."/>
            <person name="Cattivelli L."/>
            <person name="Rieseberg L."/>
            <person name="Michelmore R."/>
            <person name="Lanteri S."/>
        </authorList>
    </citation>
    <scope>NUCLEOTIDE SEQUENCE [LARGE SCALE GENOMIC DNA]</scope>
    <source>
        <strain evidence="1">2C</strain>
    </source>
</reference>
<evidence type="ECO:0000313" key="2">
    <source>
        <dbReference type="Proteomes" id="UP000243975"/>
    </source>
</evidence>
<protein>
    <submittedName>
        <fullName evidence="1">Uncharacterized protein</fullName>
    </submittedName>
</protein>
<evidence type="ECO:0000313" key="1">
    <source>
        <dbReference type="EMBL" id="KVI11430.1"/>
    </source>
</evidence>
<dbReference type="Proteomes" id="UP000243975">
    <property type="component" value="Unassembled WGS sequence"/>
</dbReference>
<comment type="caution">
    <text evidence="1">The sequence shown here is derived from an EMBL/GenBank/DDBJ whole genome shotgun (WGS) entry which is preliminary data.</text>
</comment>
<feature type="non-terminal residue" evidence="1">
    <location>
        <position position="1"/>
    </location>
</feature>
<name>A0A118K6Z2_CYNCS</name>
<gene>
    <name evidence="1" type="ORF">Ccrd_010158</name>
</gene>
<dbReference type="Gramene" id="KVI11430">
    <property type="protein sequence ID" value="KVI11430"/>
    <property type="gene ID" value="Ccrd_010158"/>
</dbReference>
<proteinExistence type="predicted"/>
<keyword evidence="2" id="KW-1185">Reference proteome</keyword>